<gene>
    <name evidence="2" type="ORF">INT45_013767</name>
</gene>
<dbReference type="CDD" id="cd00144">
    <property type="entry name" value="MPP_PPP_family"/>
    <property type="match status" value="1"/>
</dbReference>
<dbReference type="GO" id="GO:0005737">
    <property type="term" value="C:cytoplasm"/>
    <property type="evidence" value="ECO:0007669"/>
    <property type="project" value="TreeGrafter"/>
</dbReference>
<dbReference type="SUPFAM" id="SSF56300">
    <property type="entry name" value="Metallo-dependent phosphatases"/>
    <property type="match status" value="1"/>
</dbReference>
<dbReference type="PANTHER" id="PTHR42850:SF4">
    <property type="entry name" value="ZINC-DEPENDENT ENDOPOLYPHOSPHATASE"/>
    <property type="match status" value="1"/>
</dbReference>
<dbReference type="Pfam" id="PF00149">
    <property type="entry name" value="Metallophos"/>
    <property type="match status" value="1"/>
</dbReference>
<feature type="domain" description="Calcineurin-like phosphoesterase" evidence="1">
    <location>
        <begin position="68"/>
        <end position="244"/>
    </location>
</feature>
<dbReference type="InterPro" id="IPR004843">
    <property type="entry name" value="Calcineurin-like_PHP"/>
</dbReference>
<dbReference type="InterPro" id="IPR050126">
    <property type="entry name" value="Ap4A_hydrolase"/>
</dbReference>
<dbReference type="AlphaFoldDB" id="A0A8H7RXT0"/>
<dbReference type="GO" id="GO:0000298">
    <property type="term" value="F:endopolyphosphatase activity"/>
    <property type="evidence" value="ECO:0007669"/>
    <property type="project" value="TreeGrafter"/>
</dbReference>
<evidence type="ECO:0000313" key="3">
    <source>
        <dbReference type="Proteomes" id="UP000646827"/>
    </source>
</evidence>
<evidence type="ECO:0000259" key="1">
    <source>
        <dbReference type="Pfam" id="PF00149"/>
    </source>
</evidence>
<proteinExistence type="predicted"/>
<dbReference type="PANTHER" id="PTHR42850">
    <property type="entry name" value="METALLOPHOSPHOESTERASE"/>
    <property type="match status" value="1"/>
</dbReference>
<keyword evidence="3" id="KW-1185">Reference proteome</keyword>
<protein>
    <recommendedName>
        <fullName evidence="1">Calcineurin-like phosphoesterase domain-containing protein</fullName>
    </recommendedName>
</protein>
<dbReference type="OrthoDB" id="10267127at2759"/>
<comment type="caution">
    <text evidence="2">The sequence shown here is derived from an EMBL/GenBank/DDBJ whole genome shotgun (WGS) entry which is preliminary data.</text>
</comment>
<organism evidence="2 3">
    <name type="scientific">Circinella minor</name>
    <dbReference type="NCBI Taxonomy" id="1195481"/>
    <lineage>
        <taxon>Eukaryota</taxon>
        <taxon>Fungi</taxon>
        <taxon>Fungi incertae sedis</taxon>
        <taxon>Mucoromycota</taxon>
        <taxon>Mucoromycotina</taxon>
        <taxon>Mucoromycetes</taxon>
        <taxon>Mucorales</taxon>
        <taxon>Lichtheimiaceae</taxon>
        <taxon>Circinella</taxon>
    </lineage>
</organism>
<name>A0A8H7RXT0_9FUNG</name>
<dbReference type="EMBL" id="JAEPRB010000199">
    <property type="protein sequence ID" value="KAG2219004.1"/>
    <property type="molecule type" value="Genomic_DNA"/>
</dbReference>
<dbReference type="InterPro" id="IPR029052">
    <property type="entry name" value="Metallo-depent_PP-like"/>
</dbReference>
<dbReference type="Gene3D" id="3.60.21.10">
    <property type="match status" value="1"/>
</dbReference>
<sequence length="313" mass="35468">MTLFVNFSIATPTKHNNEGVVEFRGLDITVHNDIGDSSHQSEYDQSIPMVTINNDPFFGSTDVHQLFAIGDVHGSIDELNELVNRIKYDYRKGDRIIFMGDLVDKGPDSVAVIRRAKELNAWCVRGNQDDVTLRMWNYLKQNNISPSIKSNEIMQEGSVIDPINLSDSHIKIASNMTDEDYRYLNSCPKILGIPALNSLFVHGGVDPRKSLKNQVPYFVMNMRSVKEDGTPTENRTKVNWADDWNRFQASRDLAVKKPYSDVYYGHDSKLGLQLKAHTFGLDSGCVFGNQLTALELRSRKLTQVFCKKYADHS</sequence>
<dbReference type="Proteomes" id="UP000646827">
    <property type="component" value="Unassembled WGS sequence"/>
</dbReference>
<evidence type="ECO:0000313" key="2">
    <source>
        <dbReference type="EMBL" id="KAG2219004.1"/>
    </source>
</evidence>
<reference evidence="2 3" key="1">
    <citation type="submission" date="2020-12" db="EMBL/GenBank/DDBJ databases">
        <title>Metabolic potential, ecology and presence of endohyphal bacteria is reflected in genomic diversity of Mucoromycotina.</title>
        <authorList>
            <person name="Muszewska A."/>
            <person name="Okrasinska A."/>
            <person name="Steczkiewicz K."/>
            <person name="Drgas O."/>
            <person name="Orlowska M."/>
            <person name="Perlinska-Lenart U."/>
            <person name="Aleksandrzak-Piekarczyk T."/>
            <person name="Szatraj K."/>
            <person name="Zielenkiewicz U."/>
            <person name="Pilsyk S."/>
            <person name="Malc E."/>
            <person name="Mieczkowski P."/>
            <person name="Kruszewska J.S."/>
            <person name="Biernat P."/>
            <person name="Pawlowska J."/>
        </authorList>
    </citation>
    <scope>NUCLEOTIDE SEQUENCE [LARGE SCALE GENOMIC DNA]</scope>
    <source>
        <strain evidence="2 3">CBS 142.35</strain>
    </source>
</reference>
<dbReference type="GO" id="GO:0016791">
    <property type="term" value="F:phosphatase activity"/>
    <property type="evidence" value="ECO:0007669"/>
    <property type="project" value="TreeGrafter"/>
</dbReference>
<accession>A0A8H7RXT0</accession>
<dbReference type="GO" id="GO:0006798">
    <property type="term" value="P:polyphosphate catabolic process"/>
    <property type="evidence" value="ECO:0007669"/>
    <property type="project" value="TreeGrafter"/>
</dbReference>